<dbReference type="SUPFAM" id="SSF75011">
    <property type="entry name" value="3-carboxy-cis,cis-mucoante lactonizing enzyme"/>
    <property type="match status" value="1"/>
</dbReference>
<evidence type="ECO:0000313" key="4">
    <source>
        <dbReference type="Proteomes" id="UP000028545"/>
    </source>
</evidence>
<evidence type="ECO:0008006" key="5">
    <source>
        <dbReference type="Google" id="ProtNLM"/>
    </source>
</evidence>
<feature type="signal peptide" evidence="2">
    <location>
        <begin position="1"/>
        <end position="24"/>
    </location>
</feature>
<dbReference type="GO" id="GO:0017057">
    <property type="term" value="F:6-phosphogluconolactonase activity"/>
    <property type="evidence" value="ECO:0007669"/>
    <property type="project" value="TreeGrafter"/>
</dbReference>
<gene>
    <name evidence="3" type="ORF">SAPIO_CDS4774</name>
</gene>
<keyword evidence="2" id="KW-0732">Signal</keyword>
<comment type="similarity">
    <text evidence="1">Belongs to the cycloisomerase 2 family.</text>
</comment>
<keyword evidence="4" id="KW-1185">Reference proteome</keyword>
<dbReference type="RefSeq" id="XP_016643125.1">
    <property type="nucleotide sequence ID" value="XM_016787246.1"/>
</dbReference>
<evidence type="ECO:0000256" key="1">
    <source>
        <dbReference type="ARBA" id="ARBA00005564"/>
    </source>
</evidence>
<dbReference type="InterPro" id="IPR050282">
    <property type="entry name" value="Cycloisomerase_2"/>
</dbReference>
<evidence type="ECO:0000256" key="2">
    <source>
        <dbReference type="SAM" id="SignalP"/>
    </source>
</evidence>
<organism evidence="3 4">
    <name type="scientific">Pseudallescheria apiosperma</name>
    <name type="common">Scedosporium apiospermum</name>
    <dbReference type="NCBI Taxonomy" id="563466"/>
    <lineage>
        <taxon>Eukaryota</taxon>
        <taxon>Fungi</taxon>
        <taxon>Dikarya</taxon>
        <taxon>Ascomycota</taxon>
        <taxon>Pezizomycotina</taxon>
        <taxon>Sordariomycetes</taxon>
        <taxon>Hypocreomycetidae</taxon>
        <taxon>Microascales</taxon>
        <taxon>Microascaceae</taxon>
        <taxon>Scedosporium</taxon>
    </lineage>
</organism>
<proteinExistence type="inferred from homology"/>
<sequence length="386" mass="41638">MMAPRSRAAVLLMTGAIVVQPVLATVHHLVSANRYAPPKIHSIEFDDEANELTLVKTTEGNNSHIWISFSHDKKTIYGSSMDNGRLASYDAATLELTSTVQTSGSCQGQNSAFNIATKKEPYYVISGSYGSRNGCGMSVATAEDGSFDGVKQSWLYEEVSNAHGLALQEVNGTELLYTADMGLNAIWVHSIDESGNAVVLQRVDLEEPGLKPRHMVIHPKGTYGYVSLEAANSLLALKLETSGLAAEEQDLERFPVLPEGGNNAQYWSAGVNISPNGRYLWFTTRGRGNNSGYISCFLLDEDGSVLKKMFTLETGASGTVSSSVTAAPWSDEYAVLTDAPGAYVEIWKLDEPVESDGGVLEYSTAKVVARLDIEVEGCCGNALWVD</sequence>
<dbReference type="GeneID" id="27723846"/>
<dbReference type="VEuPathDB" id="FungiDB:SAPIO_CDS4774"/>
<dbReference type="InterPro" id="IPR019405">
    <property type="entry name" value="Lactonase_7-beta_prop"/>
</dbReference>
<dbReference type="Pfam" id="PF10282">
    <property type="entry name" value="Lactonase"/>
    <property type="match status" value="1"/>
</dbReference>
<evidence type="ECO:0000313" key="3">
    <source>
        <dbReference type="EMBL" id="KEZ43326.1"/>
    </source>
</evidence>
<comment type="caution">
    <text evidence="3">The sequence shown here is derived from an EMBL/GenBank/DDBJ whole genome shotgun (WGS) entry which is preliminary data.</text>
</comment>
<protein>
    <recommendedName>
        <fullName evidence="5">Carboxy-cis,cis-muconate cyclase</fullName>
    </recommendedName>
</protein>
<dbReference type="AlphaFoldDB" id="A0A084G7L4"/>
<dbReference type="PANTHER" id="PTHR30344">
    <property type="entry name" value="6-PHOSPHOGLUCONOLACTONASE-RELATED"/>
    <property type="match status" value="1"/>
</dbReference>
<accession>A0A084G7L4</accession>
<reference evidence="3 4" key="1">
    <citation type="journal article" date="2014" name="Genome Announc.">
        <title>Draft genome sequence of the pathogenic fungus Scedosporium apiospermum.</title>
        <authorList>
            <person name="Vandeputte P."/>
            <person name="Ghamrawi S."/>
            <person name="Rechenmann M."/>
            <person name="Iltis A."/>
            <person name="Giraud S."/>
            <person name="Fleury M."/>
            <person name="Thornton C."/>
            <person name="Delhaes L."/>
            <person name="Meyer W."/>
            <person name="Papon N."/>
            <person name="Bouchara J.P."/>
        </authorList>
    </citation>
    <scope>NUCLEOTIDE SEQUENCE [LARGE SCALE GENOMIC DNA]</scope>
    <source>
        <strain evidence="3 4">IHEM 14462</strain>
    </source>
</reference>
<dbReference type="Gene3D" id="2.130.10.10">
    <property type="entry name" value="YVTN repeat-like/Quinoprotein amine dehydrogenase"/>
    <property type="match status" value="1"/>
</dbReference>
<dbReference type="HOGENOM" id="CLU_045869_0_0_1"/>
<feature type="chain" id="PRO_5001775429" description="Carboxy-cis,cis-muconate cyclase" evidence="2">
    <location>
        <begin position="25"/>
        <end position="386"/>
    </location>
</feature>
<dbReference type="Proteomes" id="UP000028545">
    <property type="component" value="Unassembled WGS sequence"/>
</dbReference>
<name>A0A084G7L4_PSEDA</name>
<dbReference type="OrthoDB" id="1715191at2759"/>
<dbReference type="KEGG" id="sapo:SAPIO_CDS4774"/>
<dbReference type="InterPro" id="IPR015943">
    <property type="entry name" value="WD40/YVTN_repeat-like_dom_sf"/>
</dbReference>
<dbReference type="EMBL" id="JOWA01000094">
    <property type="protein sequence ID" value="KEZ43326.1"/>
    <property type="molecule type" value="Genomic_DNA"/>
</dbReference>
<dbReference type="OMA" id="CCANVVW"/>
<dbReference type="PANTHER" id="PTHR30344:SF4">
    <property type="entry name" value="CYCLASE, PUTATIVE (AFU_ORTHOLOGUE AFUA_6G11580)-RELATED"/>
    <property type="match status" value="1"/>
</dbReference>